<dbReference type="CDD" id="cd00009">
    <property type="entry name" value="AAA"/>
    <property type="match status" value="1"/>
</dbReference>
<accession>A0ABS3Z3S5</accession>
<keyword evidence="3" id="KW-0805">Transcription regulation</keyword>
<dbReference type="PROSITE" id="PS00688">
    <property type="entry name" value="SIGMA54_INTERACT_3"/>
    <property type="match status" value="1"/>
</dbReference>
<organism evidence="8 9">
    <name type="scientific">Niastella soli</name>
    <dbReference type="NCBI Taxonomy" id="2821487"/>
    <lineage>
        <taxon>Bacteria</taxon>
        <taxon>Pseudomonadati</taxon>
        <taxon>Bacteroidota</taxon>
        <taxon>Chitinophagia</taxon>
        <taxon>Chitinophagales</taxon>
        <taxon>Chitinophagaceae</taxon>
        <taxon>Niastella</taxon>
    </lineage>
</organism>
<dbReference type="InterPro" id="IPR029016">
    <property type="entry name" value="GAF-like_dom_sf"/>
</dbReference>
<evidence type="ECO:0000256" key="4">
    <source>
        <dbReference type="ARBA" id="ARBA00023125"/>
    </source>
</evidence>
<name>A0ABS3Z3S5_9BACT</name>
<keyword evidence="1" id="KW-0547">Nucleotide-binding</keyword>
<dbReference type="Proteomes" id="UP000677244">
    <property type="component" value="Unassembled WGS sequence"/>
</dbReference>
<dbReference type="InterPro" id="IPR027417">
    <property type="entry name" value="P-loop_NTPase"/>
</dbReference>
<evidence type="ECO:0000256" key="1">
    <source>
        <dbReference type="ARBA" id="ARBA00022741"/>
    </source>
</evidence>
<dbReference type="InterPro" id="IPR003018">
    <property type="entry name" value="GAF"/>
</dbReference>
<dbReference type="Pfam" id="PF25601">
    <property type="entry name" value="AAA_lid_14"/>
    <property type="match status" value="1"/>
</dbReference>
<protein>
    <submittedName>
        <fullName evidence="8">Sigma 54-interacting transcriptional regulator</fullName>
    </submittedName>
</protein>
<reference evidence="8 9" key="1">
    <citation type="submission" date="2021-03" db="EMBL/GenBank/DDBJ databases">
        <title>Assistant Professor.</title>
        <authorList>
            <person name="Huq M.A."/>
        </authorList>
    </citation>
    <scope>NUCLEOTIDE SEQUENCE [LARGE SCALE GENOMIC DNA]</scope>
    <source>
        <strain evidence="8 9">MAH-29</strain>
    </source>
</reference>
<dbReference type="Gene3D" id="1.10.8.60">
    <property type="match status" value="1"/>
</dbReference>
<evidence type="ECO:0000313" key="9">
    <source>
        <dbReference type="Proteomes" id="UP000677244"/>
    </source>
</evidence>
<dbReference type="InterPro" id="IPR003593">
    <property type="entry name" value="AAA+_ATPase"/>
</dbReference>
<comment type="caution">
    <text evidence="8">The sequence shown here is derived from an EMBL/GenBank/DDBJ whole genome shotgun (WGS) entry which is preliminary data.</text>
</comment>
<proteinExistence type="predicted"/>
<keyword evidence="5" id="KW-0010">Activator</keyword>
<dbReference type="InterPro" id="IPR025662">
    <property type="entry name" value="Sigma_54_int_dom_ATP-bd_1"/>
</dbReference>
<dbReference type="PROSITE" id="PS50045">
    <property type="entry name" value="SIGMA54_INTERACT_4"/>
    <property type="match status" value="1"/>
</dbReference>
<dbReference type="SMART" id="SM00382">
    <property type="entry name" value="AAA"/>
    <property type="match status" value="1"/>
</dbReference>
<dbReference type="SUPFAM" id="SSF55781">
    <property type="entry name" value="GAF domain-like"/>
    <property type="match status" value="1"/>
</dbReference>
<dbReference type="InterPro" id="IPR058031">
    <property type="entry name" value="AAA_lid_NorR"/>
</dbReference>
<dbReference type="SMART" id="SM00065">
    <property type="entry name" value="GAF"/>
    <property type="match status" value="1"/>
</dbReference>
<dbReference type="SUPFAM" id="SSF52540">
    <property type="entry name" value="P-loop containing nucleoside triphosphate hydrolases"/>
    <property type="match status" value="1"/>
</dbReference>
<dbReference type="InterPro" id="IPR025944">
    <property type="entry name" value="Sigma_54_int_dom_CS"/>
</dbReference>
<keyword evidence="6" id="KW-0804">Transcription</keyword>
<keyword evidence="2" id="KW-0067">ATP-binding</keyword>
<evidence type="ECO:0000256" key="2">
    <source>
        <dbReference type="ARBA" id="ARBA00022840"/>
    </source>
</evidence>
<dbReference type="InterPro" id="IPR009057">
    <property type="entry name" value="Homeodomain-like_sf"/>
</dbReference>
<dbReference type="PANTHER" id="PTHR32071">
    <property type="entry name" value="TRANSCRIPTIONAL REGULATORY PROTEIN"/>
    <property type="match status" value="1"/>
</dbReference>
<gene>
    <name evidence="8" type="ORF">J7I42_31335</name>
</gene>
<dbReference type="Gene3D" id="1.10.10.60">
    <property type="entry name" value="Homeodomain-like"/>
    <property type="match status" value="1"/>
</dbReference>
<dbReference type="Pfam" id="PF00158">
    <property type="entry name" value="Sigma54_activat"/>
    <property type="match status" value="1"/>
</dbReference>
<evidence type="ECO:0000256" key="3">
    <source>
        <dbReference type="ARBA" id="ARBA00023015"/>
    </source>
</evidence>
<evidence type="ECO:0000259" key="7">
    <source>
        <dbReference type="PROSITE" id="PS50045"/>
    </source>
</evidence>
<evidence type="ECO:0000256" key="5">
    <source>
        <dbReference type="ARBA" id="ARBA00023159"/>
    </source>
</evidence>
<evidence type="ECO:0000313" key="8">
    <source>
        <dbReference type="EMBL" id="MBO9204825.1"/>
    </source>
</evidence>
<dbReference type="RefSeq" id="WP_209143785.1">
    <property type="nucleotide sequence ID" value="NZ_JAGHKO010000017.1"/>
</dbReference>
<dbReference type="PANTHER" id="PTHR32071:SF117">
    <property type="entry name" value="PTS-DEPENDENT DIHYDROXYACETONE KINASE OPERON REGULATORY PROTEIN-RELATED"/>
    <property type="match status" value="1"/>
</dbReference>
<keyword evidence="4" id="KW-0238">DNA-binding</keyword>
<sequence>MRGENNYDHFSSKEKDMLLSLSRDITSSRSKEAILDLIKNKLGSVFQYNAVTVSLLHPNKINHGAYLYTLPEEMMKHPDLPKRAAEKYVVDDGVYDVLLASSVPVTYDLDELMQREKVPGYVDFFYKNGIREMVAFPIRLDDETVGGVWIHSKQKNAFTKTQLNFTEVICSQIAIAISHIRAYEKIESQLAEIEKYKATLEQENVLLHQQIQNISAHSFIIGSSESWNNVFELIAHVAASDSTVLLYGETGTGKELVARAIHEGSLCKGKQMIKVNCATLPSSLIESELFGHEKGSFTGATEKRIGKFELAHNSTLMLDEISELPLELQAKLLRAIQEKEIERVGGNTLIKINVRIIAATNRNLQNEIDTGRFRMDLFYRLNVFPINLPPLRERKEDIPLFVAHFMKEFSAKCRKKVINISQKALDQMMAYDWPGNVRQLEHLIERAVLLTNGNTIKEVNLPITEVKSINKRQFKEVQTLDEVERDYILFVLKKTNGKVHGPGGAAELLKIPSTTLASKMKRLGILKIHM</sequence>
<dbReference type="Gene3D" id="3.40.50.300">
    <property type="entry name" value="P-loop containing nucleotide triphosphate hydrolases"/>
    <property type="match status" value="1"/>
</dbReference>
<dbReference type="PROSITE" id="PS00675">
    <property type="entry name" value="SIGMA54_INTERACT_1"/>
    <property type="match status" value="1"/>
</dbReference>
<evidence type="ECO:0000256" key="6">
    <source>
        <dbReference type="ARBA" id="ARBA00023163"/>
    </source>
</evidence>
<dbReference type="InterPro" id="IPR002078">
    <property type="entry name" value="Sigma_54_int"/>
</dbReference>
<dbReference type="Gene3D" id="3.30.450.40">
    <property type="match status" value="1"/>
</dbReference>
<feature type="domain" description="Sigma-54 factor interaction" evidence="7">
    <location>
        <begin position="220"/>
        <end position="449"/>
    </location>
</feature>
<dbReference type="EMBL" id="JAGHKO010000017">
    <property type="protein sequence ID" value="MBO9204825.1"/>
    <property type="molecule type" value="Genomic_DNA"/>
</dbReference>
<dbReference type="SUPFAM" id="SSF46689">
    <property type="entry name" value="Homeodomain-like"/>
    <property type="match status" value="1"/>
</dbReference>
<dbReference type="Pfam" id="PF01590">
    <property type="entry name" value="GAF"/>
    <property type="match status" value="1"/>
</dbReference>
<keyword evidence="9" id="KW-1185">Reference proteome</keyword>